<dbReference type="OrthoDB" id="9157196at2"/>
<dbReference type="Proteomes" id="UP000223606">
    <property type="component" value="Chromosome 1"/>
</dbReference>
<evidence type="ECO:0000313" key="2">
    <source>
        <dbReference type="Proteomes" id="UP000223606"/>
    </source>
</evidence>
<protein>
    <submittedName>
        <fullName evidence="1">Coenzyme F420-reducing hydrogenase, alpha subunit</fullName>
    </submittedName>
</protein>
<dbReference type="InterPro" id="IPR029014">
    <property type="entry name" value="NiFe-Hase_large"/>
</dbReference>
<accession>A0A2C9D0V4</accession>
<dbReference type="RefSeq" id="WP_099553897.1">
    <property type="nucleotide sequence ID" value="NZ_LT960614.1"/>
</dbReference>
<dbReference type="SUPFAM" id="SSF56762">
    <property type="entry name" value="HydB/Nqo4-like"/>
    <property type="match status" value="1"/>
</dbReference>
<keyword evidence="2" id="KW-1185">Reference proteome</keyword>
<sequence length="301" mass="32619">MNEARLRIVIAGETLRIETTTDVPREWLFRGKTPEAALRLIPLLFNLCPMAHGTAARIALGLQPPPDADLMLAREILTEHALVMLRDWPEALGFVAGRTSLVGLAHLSGDRLVQLEEDLFGMPAESFLAHDVLADLPRGTVALAALGAVAGWPADWGRTVADADPSILARCRQDEAISAAIARDGATLAVRMWARLREAARLIAELETGRYSRRYRRSEDGVAWVEAARGQLVHRATVANGLIRSYDIETPTSAMIAPGGFLERMLQSVLQAPDGLRDKALAIALSCADPCLAVEPIREAA</sequence>
<gene>
    <name evidence="1" type="ORF">HDIA_0411</name>
</gene>
<dbReference type="KEGG" id="hdi:HDIA_0411"/>
<proteinExistence type="predicted"/>
<organism evidence="1 2">
    <name type="scientific">Hartmannibacter diazotrophicus</name>
    <dbReference type="NCBI Taxonomy" id="1482074"/>
    <lineage>
        <taxon>Bacteria</taxon>
        <taxon>Pseudomonadati</taxon>
        <taxon>Pseudomonadota</taxon>
        <taxon>Alphaproteobacteria</taxon>
        <taxon>Hyphomicrobiales</taxon>
        <taxon>Pleomorphomonadaceae</taxon>
        <taxon>Hartmannibacter</taxon>
    </lineage>
</organism>
<dbReference type="AlphaFoldDB" id="A0A2C9D0V4"/>
<dbReference type="EMBL" id="LT960614">
    <property type="protein sequence ID" value="SON53952.1"/>
    <property type="molecule type" value="Genomic_DNA"/>
</dbReference>
<dbReference type="Gene3D" id="1.10.645.10">
    <property type="entry name" value="Cytochrome-c3 Hydrogenase, chain B"/>
    <property type="match status" value="2"/>
</dbReference>
<evidence type="ECO:0000313" key="1">
    <source>
        <dbReference type="EMBL" id="SON53952.1"/>
    </source>
</evidence>
<name>A0A2C9D0V4_9HYPH</name>
<reference evidence="2" key="1">
    <citation type="submission" date="2017-09" db="EMBL/GenBank/DDBJ databases">
        <title>Genome sequence of Nannocystis excedens DSM 71.</title>
        <authorList>
            <person name="Blom J."/>
        </authorList>
    </citation>
    <scope>NUCLEOTIDE SEQUENCE [LARGE SCALE GENOMIC DNA]</scope>
    <source>
        <strain evidence="2">type strain: E19</strain>
    </source>
</reference>